<dbReference type="Proteomes" id="UP001302126">
    <property type="component" value="Unassembled WGS sequence"/>
</dbReference>
<dbReference type="AlphaFoldDB" id="A0AAN6WWY3"/>
<organism evidence="1 2">
    <name type="scientific">Podospora australis</name>
    <dbReference type="NCBI Taxonomy" id="1536484"/>
    <lineage>
        <taxon>Eukaryota</taxon>
        <taxon>Fungi</taxon>
        <taxon>Dikarya</taxon>
        <taxon>Ascomycota</taxon>
        <taxon>Pezizomycotina</taxon>
        <taxon>Sordariomycetes</taxon>
        <taxon>Sordariomycetidae</taxon>
        <taxon>Sordariales</taxon>
        <taxon>Podosporaceae</taxon>
        <taxon>Podospora</taxon>
    </lineage>
</organism>
<evidence type="ECO:0000313" key="2">
    <source>
        <dbReference type="Proteomes" id="UP001302126"/>
    </source>
</evidence>
<sequence length="222" mass="24739">MLCGCAPGQKSLMAATEVASRGCDWLPTFQVVCRRVYHARRRVAQYQDPADSFSILCSVERTQGVAFLGKRREEGNERQALGLTEGKKKWRGSRKLKLLLHPHDLLSLPLVWLACPTPKTRWKHANSLRCCFRGANAMSMYAVNHHTHFRAPKSANSGIWAVNLAARFKRVVCMYITKVFWAQDLPPSPAPGPAELDNGKWPTSVCLSACGPSACRVSMRCV</sequence>
<proteinExistence type="predicted"/>
<dbReference type="EMBL" id="MU864380">
    <property type="protein sequence ID" value="KAK4189046.1"/>
    <property type="molecule type" value="Genomic_DNA"/>
</dbReference>
<name>A0AAN6WWY3_9PEZI</name>
<comment type="caution">
    <text evidence="1">The sequence shown here is derived from an EMBL/GenBank/DDBJ whole genome shotgun (WGS) entry which is preliminary data.</text>
</comment>
<keyword evidence="2" id="KW-1185">Reference proteome</keyword>
<reference evidence="1" key="1">
    <citation type="journal article" date="2023" name="Mol. Phylogenet. Evol.">
        <title>Genome-scale phylogeny and comparative genomics of the fungal order Sordariales.</title>
        <authorList>
            <person name="Hensen N."/>
            <person name="Bonometti L."/>
            <person name="Westerberg I."/>
            <person name="Brannstrom I.O."/>
            <person name="Guillou S."/>
            <person name="Cros-Aarteil S."/>
            <person name="Calhoun S."/>
            <person name="Haridas S."/>
            <person name="Kuo A."/>
            <person name="Mondo S."/>
            <person name="Pangilinan J."/>
            <person name="Riley R."/>
            <person name="LaButti K."/>
            <person name="Andreopoulos B."/>
            <person name="Lipzen A."/>
            <person name="Chen C."/>
            <person name="Yan M."/>
            <person name="Daum C."/>
            <person name="Ng V."/>
            <person name="Clum A."/>
            <person name="Steindorff A."/>
            <person name="Ohm R.A."/>
            <person name="Martin F."/>
            <person name="Silar P."/>
            <person name="Natvig D.O."/>
            <person name="Lalanne C."/>
            <person name="Gautier V."/>
            <person name="Ament-Velasquez S.L."/>
            <person name="Kruys A."/>
            <person name="Hutchinson M.I."/>
            <person name="Powell A.J."/>
            <person name="Barry K."/>
            <person name="Miller A.N."/>
            <person name="Grigoriev I.V."/>
            <person name="Debuchy R."/>
            <person name="Gladieux P."/>
            <person name="Hiltunen Thoren M."/>
            <person name="Johannesson H."/>
        </authorList>
    </citation>
    <scope>NUCLEOTIDE SEQUENCE</scope>
    <source>
        <strain evidence="1">PSN309</strain>
    </source>
</reference>
<gene>
    <name evidence="1" type="ORF">QBC35DRAFT_171736</name>
</gene>
<accession>A0AAN6WWY3</accession>
<reference evidence="1" key="2">
    <citation type="submission" date="2023-05" db="EMBL/GenBank/DDBJ databases">
        <authorList>
            <consortium name="Lawrence Berkeley National Laboratory"/>
            <person name="Steindorff A."/>
            <person name="Hensen N."/>
            <person name="Bonometti L."/>
            <person name="Westerberg I."/>
            <person name="Brannstrom I.O."/>
            <person name="Guillou S."/>
            <person name="Cros-Aarteil S."/>
            <person name="Calhoun S."/>
            <person name="Haridas S."/>
            <person name="Kuo A."/>
            <person name="Mondo S."/>
            <person name="Pangilinan J."/>
            <person name="Riley R."/>
            <person name="Labutti K."/>
            <person name="Andreopoulos B."/>
            <person name="Lipzen A."/>
            <person name="Chen C."/>
            <person name="Yanf M."/>
            <person name="Daum C."/>
            <person name="Ng V."/>
            <person name="Clum A."/>
            <person name="Ohm R."/>
            <person name="Martin F."/>
            <person name="Silar P."/>
            <person name="Natvig D."/>
            <person name="Lalanne C."/>
            <person name="Gautier V."/>
            <person name="Ament-Velasquez S.L."/>
            <person name="Kruys A."/>
            <person name="Hutchinson M.I."/>
            <person name="Powell A.J."/>
            <person name="Barry K."/>
            <person name="Miller A.N."/>
            <person name="Grigoriev I.V."/>
            <person name="Debuchy R."/>
            <person name="Gladieux P."/>
            <person name="Thoren M.H."/>
            <person name="Johannesson H."/>
        </authorList>
    </citation>
    <scope>NUCLEOTIDE SEQUENCE</scope>
    <source>
        <strain evidence="1">PSN309</strain>
    </source>
</reference>
<protein>
    <submittedName>
        <fullName evidence="1">Uncharacterized protein</fullName>
    </submittedName>
</protein>
<evidence type="ECO:0000313" key="1">
    <source>
        <dbReference type="EMBL" id="KAK4189046.1"/>
    </source>
</evidence>